<dbReference type="EMBL" id="LSSK01000673">
    <property type="protein sequence ID" value="OMH82397.1"/>
    <property type="molecule type" value="Genomic_DNA"/>
</dbReference>
<dbReference type="AlphaFoldDB" id="A0A1R1PN54"/>
<evidence type="ECO:0000313" key="1">
    <source>
        <dbReference type="EMBL" id="OMH82397.1"/>
    </source>
</evidence>
<reference evidence="2" key="1">
    <citation type="submission" date="2017-01" db="EMBL/GenBank/DDBJ databases">
        <authorList>
            <person name="Wang Y."/>
            <person name="White M."/>
            <person name="Kvist S."/>
            <person name="Moncalvo J.-M."/>
        </authorList>
    </citation>
    <scope>NUCLEOTIDE SEQUENCE [LARGE SCALE GENOMIC DNA]</scope>
    <source>
        <strain evidence="2">COL-18-3</strain>
    </source>
</reference>
<comment type="caution">
    <text evidence="1">The sequence shown here is derived from an EMBL/GenBank/DDBJ whole genome shotgun (WGS) entry which is preliminary data.</text>
</comment>
<dbReference type="Proteomes" id="UP000188320">
    <property type="component" value="Unassembled WGS sequence"/>
</dbReference>
<name>A0A1R1PN54_ZANCU</name>
<dbReference type="Gene3D" id="3.40.50.720">
    <property type="entry name" value="NAD(P)-binding Rossmann-like Domain"/>
    <property type="match status" value="1"/>
</dbReference>
<gene>
    <name evidence="1" type="ORF">AX774_g4122</name>
</gene>
<proteinExistence type="predicted"/>
<accession>A0A1R1PN54</accession>
<keyword evidence="2" id="KW-1185">Reference proteome</keyword>
<evidence type="ECO:0000313" key="2">
    <source>
        <dbReference type="Proteomes" id="UP000188320"/>
    </source>
</evidence>
<protein>
    <submittedName>
        <fullName evidence="1">Uncharacterized protein</fullName>
    </submittedName>
</protein>
<organism evidence="1 2">
    <name type="scientific">Zancudomyces culisetae</name>
    <name type="common">Gut fungus</name>
    <name type="synonym">Smittium culisetae</name>
    <dbReference type="NCBI Taxonomy" id="1213189"/>
    <lineage>
        <taxon>Eukaryota</taxon>
        <taxon>Fungi</taxon>
        <taxon>Fungi incertae sedis</taxon>
        <taxon>Zoopagomycota</taxon>
        <taxon>Kickxellomycotina</taxon>
        <taxon>Harpellomycetes</taxon>
        <taxon>Harpellales</taxon>
        <taxon>Legeriomycetaceae</taxon>
        <taxon>Zancudomyces</taxon>
    </lineage>
</organism>
<sequence>MSNSKVFVMTGGGTNLVSAIARRLALTVEEDLHIYAVCFPRNNEDSEELHAPETTKRANCTVIITPVFITLSNEENDAMKFKEYLLEAHGDQCIDTLMTCDNYPSSTEAGSYDASQAIEKNYFLNANFISNFLGLMKYNGRVILLANQQKRAQKLSVDKKNIYPKCNSSAQVNELLTSELETALQSKAASDTMYPIHCAGLVALARILSASYEKDPRNLFFASCDPEFPTASTQLPCDKYRSNNIEIAVKTPVYLATEDMDVLMCNNGGFFTRMSPDFWEGG</sequence>